<dbReference type="Pfam" id="PF04893">
    <property type="entry name" value="Yip1"/>
    <property type="match status" value="1"/>
</dbReference>
<keyword evidence="6" id="KW-0325">Glycoprotein</keyword>
<dbReference type="Proteomes" id="UP001177160">
    <property type="component" value="Unassembled WGS sequence"/>
</dbReference>
<dbReference type="SUPFAM" id="SSF48452">
    <property type="entry name" value="TPR-like"/>
    <property type="match status" value="1"/>
</dbReference>
<sequence>MKKLTILSLIIFVTMTMMLPIHASEATTYTVTLDAKGQYIRTQDAYLPEMVNIDMGLSKPEDMMFDDQGTLWIADTGNKRILTYDTNTNTVLTEIVYPDFVTPRGLYVSNQYLYVADSSAKAVFKFDLFGNHLETYTRPTSPSFADTAFAPSKMVVDNRGNMYIYGEGVSNGIIQLSNQGEFLGFFTTNKVQLSITQQFYKLILSQDQFDRLALRSPQTFSSIFIDQNSMIYTSTMNTTTTAVKKHNMQGGNMFSNTVGSEDTRDIYVDDQGIIYAGTQTGAIYIYDAYGEFILSFGIRKGTGSKPDEDIKGLFTSLSAIAVREDGFIFALDESKSFLQSFRPTDYSEQIYQAIALYEQREYQQAIEAWQAVLNLNQMSTLAHNSIAKSYLQLEQYDEAMLHFELAGNKTLYSQAYWEVRNVQIQRLLGVFIIVLIALYATQKSLVFVNHKTGIITKYTTPIKTFFDRKWLKDIAYFWRVIKKPLDSFYEIKMGHKGSMLAATILYLATLVLLIIYSSSQGFIFQAVAIEDLDLTAIILGYFLLTGLFMVSNYLDTSLHDGIGNFKQIYMMFAYSLGPIMIAFGLTTILSHYLTLNEAFFITTTMNIGVVYSVILVFLGIIEIHQYRGKKAFKSILMSLLFTIIMIVVVIIIITMWRQLYIFIDGIWKELIRHVSN</sequence>
<dbReference type="EMBL" id="JAOVQM010000001">
    <property type="protein sequence ID" value="MCV2231335.1"/>
    <property type="molecule type" value="Genomic_DNA"/>
</dbReference>
<name>A0ABT2Y3M9_9MOLU</name>
<feature type="domain" description="Yip1" evidence="9">
    <location>
        <begin position="478"/>
        <end position="649"/>
    </location>
</feature>
<dbReference type="Gene3D" id="2.120.10.30">
    <property type="entry name" value="TolB, C-terminal domain"/>
    <property type="match status" value="1"/>
</dbReference>
<feature type="transmembrane region" description="Helical" evidence="7">
    <location>
        <begin position="497"/>
        <end position="516"/>
    </location>
</feature>
<keyword evidence="2 7" id="KW-0812">Transmembrane</keyword>
<dbReference type="InterPro" id="IPR006977">
    <property type="entry name" value="Yip1_dom"/>
</dbReference>
<evidence type="ECO:0000313" key="11">
    <source>
        <dbReference type="Proteomes" id="UP001177160"/>
    </source>
</evidence>
<comment type="caution">
    <text evidence="10">The sequence shown here is derived from an EMBL/GenBank/DDBJ whole genome shotgun (WGS) entry which is preliminary data.</text>
</comment>
<reference evidence="10" key="1">
    <citation type="submission" date="2022-09" db="EMBL/GenBank/DDBJ databases">
        <title>Novel Mycoplasma species identified in domestic and wild animals.</title>
        <authorList>
            <person name="Volokhov D.V."/>
            <person name="Furtak V.A."/>
            <person name="Zagorodnyaya T.A."/>
        </authorList>
    </citation>
    <scope>NUCLEOTIDE SEQUENCE</scope>
    <source>
        <strain evidence="10">Oakley</strain>
    </source>
</reference>
<dbReference type="Gene3D" id="1.25.40.10">
    <property type="entry name" value="Tetratricopeptide repeat domain"/>
    <property type="match status" value="1"/>
</dbReference>
<evidence type="ECO:0000256" key="1">
    <source>
        <dbReference type="ARBA" id="ARBA00004141"/>
    </source>
</evidence>
<dbReference type="PANTHER" id="PTHR10680">
    <property type="entry name" value="PEPTIDYL-GLYCINE ALPHA-AMIDATING MONOOXYGENASE"/>
    <property type="match status" value="1"/>
</dbReference>
<evidence type="ECO:0000256" key="6">
    <source>
        <dbReference type="ARBA" id="ARBA00023180"/>
    </source>
</evidence>
<evidence type="ECO:0000313" key="10">
    <source>
        <dbReference type="EMBL" id="MCV2231335.1"/>
    </source>
</evidence>
<accession>A0ABT2Y3M9</accession>
<keyword evidence="3 8" id="KW-0732">Signal</keyword>
<evidence type="ECO:0000256" key="7">
    <source>
        <dbReference type="SAM" id="Phobius"/>
    </source>
</evidence>
<keyword evidence="5 7" id="KW-0472">Membrane</keyword>
<keyword evidence="11" id="KW-1185">Reference proteome</keyword>
<dbReference type="RefSeq" id="WP_263607448.1">
    <property type="nucleotide sequence ID" value="NZ_JAOVQM010000001.1"/>
</dbReference>
<evidence type="ECO:0000256" key="4">
    <source>
        <dbReference type="ARBA" id="ARBA00022989"/>
    </source>
</evidence>
<evidence type="ECO:0000259" key="9">
    <source>
        <dbReference type="Pfam" id="PF04893"/>
    </source>
</evidence>
<feature type="transmembrane region" description="Helical" evidence="7">
    <location>
        <begin position="536"/>
        <end position="556"/>
    </location>
</feature>
<keyword evidence="4 7" id="KW-1133">Transmembrane helix</keyword>
<comment type="subcellular location">
    <subcellularLocation>
        <location evidence="1">Membrane</location>
        <topology evidence="1">Multi-pass membrane protein</topology>
    </subcellularLocation>
</comment>
<evidence type="ECO:0000256" key="3">
    <source>
        <dbReference type="ARBA" id="ARBA00022729"/>
    </source>
</evidence>
<dbReference type="SUPFAM" id="SSF101898">
    <property type="entry name" value="NHL repeat"/>
    <property type="match status" value="1"/>
</dbReference>
<feature type="transmembrane region" description="Helical" evidence="7">
    <location>
        <begin position="568"/>
        <end position="593"/>
    </location>
</feature>
<dbReference type="PANTHER" id="PTHR10680:SF14">
    <property type="entry name" value="PEPTIDYL-GLYCINE ALPHA-AMIDATING MONOOXYGENASE"/>
    <property type="match status" value="1"/>
</dbReference>
<evidence type="ECO:0000256" key="8">
    <source>
        <dbReference type="SAM" id="SignalP"/>
    </source>
</evidence>
<organism evidence="10 11">
    <name type="scientific">Paracholeplasma manati</name>
    <dbReference type="NCBI Taxonomy" id="591373"/>
    <lineage>
        <taxon>Bacteria</taxon>
        <taxon>Bacillati</taxon>
        <taxon>Mycoplasmatota</taxon>
        <taxon>Mollicutes</taxon>
        <taxon>Acholeplasmatales</taxon>
        <taxon>Acholeplasmataceae</taxon>
        <taxon>Paracholeplasma</taxon>
    </lineage>
</organism>
<protein>
    <submittedName>
        <fullName evidence="10">YIP1 family protein</fullName>
    </submittedName>
</protein>
<evidence type="ECO:0000256" key="2">
    <source>
        <dbReference type="ARBA" id="ARBA00022692"/>
    </source>
</evidence>
<dbReference type="InterPro" id="IPR011990">
    <property type="entry name" value="TPR-like_helical_dom_sf"/>
</dbReference>
<feature type="transmembrane region" description="Helical" evidence="7">
    <location>
        <begin position="635"/>
        <end position="656"/>
    </location>
</feature>
<feature type="transmembrane region" description="Helical" evidence="7">
    <location>
        <begin position="599"/>
        <end position="623"/>
    </location>
</feature>
<feature type="transmembrane region" description="Helical" evidence="7">
    <location>
        <begin position="424"/>
        <end position="441"/>
    </location>
</feature>
<dbReference type="InterPro" id="IPR011042">
    <property type="entry name" value="6-blade_b-propeller_TolB-like"/>
</dbReference>
<feature type="signal peptide" evidence="8">
    <location>
        <begin position="1"/>
        <end position="23"/>
    </location>
</feature>
<proteinExistence type="predicted"/>
<gene>
    <name evidence="10" type="ORF">N7548_00650</name>
</gene>
<evidence type="ECO:0000256" key="5">
    <source>
        <dbReference type="ARBA" id="ARBA00023136"/>
    </source>
</evidence>
<feature type="chain" id="PRO_5045878578" evidence="8">
    <location>
        <begin position="24"/>
        <end position="676"/>
    </location>
</feature>